<keyword evidence="2" id="KW-0472">Membrane</keyword>
<dbReference type="InterPro" id="IPR036312">
    <property type="entry name" value="Bifun_inhib/LTP/seed_sf"/>
</dbReference>
<feature type="transmembrane region" description="Helical" evidence="2">
    <location>
        <begin position="20"/>
        <end position="40"/>
    </location>
</feature>
<dbReference type="SMART" id="SM00499">
    <property type="entry name" value="AAI"/>
    <property type="match status" value="1"/>
</dbReference>
<feature type="domain" description="Bifunctional inhibitor/plant lipid transfer protein/seed storage helical" evidence="3">
    <location>
        <begin position="60"/>
        <end position="140"/>
    </location>
</feature>
<dbReference type="Proteomes" id="UP001367508">
    <property type="component" value="Unassembled WGS sequence"/>
</dbReference>
<sequence length="141" mass="14810">MAQIHKLNTDVKLMASKGAIAHASSVAILLCLNLLSFTMVNSTYIPVVPVPAEPYQKDTCPIDALKLGVCAKVLNLVNVKIGSPPTLPCCTLIQGLVDLDAAACLCIALKANLLGINLNVPVSLSIILENCGKKNNGFQCP</sequence>
<proteinExistence type="inferred from homology"/>
<dbReference type="AlphaFoldDB" id="A0AAN9L9B9"/>
<evidence type="ECO:0000256" key="1">
    <source>
        <dbReference type="ARBA" id="ARBA00008965"/>
    </source>
</evidence>
<dbReference type="Gene3D" id="1.10.110.10">
    <property type="entry name" value="Plant lipid-transfer and hydrophobic proteins"/>
    <property type="match status" value="1"/>
</dbReference>
<keyword evidence="5" id="KW-1185">Reference proteome</keyword>
<evidence type="ECO:0000313" key="5">
    <source>
        <dbReference type="Proteomes" id="UP001367508"/>
    </source>
</evidence>
<evidence type="ECO:0000259" key="3">
    <source>
        <dbReference type="SMART" id="SM00499"/>
    </source>
</evidence>
<dbReference type="InterPro" id="IPR027923">
    <property type="entry name" value="Hydrophob_seed_dom"/>
</dbReference>
<organism evidence="4 5">
    <name type="scientific">Canavalia gladiata</name>
    <name type="common">Sword bean</name>
    <name type="synonym">Dolichos gladiatus</name>
    <dbReference type="NCBI Taxonomy" id="3824"/>
    <lineage>
        <taxon>Eukaryota</taxon>
        <taxon>Viridiplantae</taxon>
        <taxon>Streptophyta</taxon>
        <taxon>Embryophyta</taxon>
        <taxon>Tracheophyta</taxon>
        <taxon>Spermatophyta</taxon>
        <taxon>Magnoliopsida</taxon>
        <taxon>eudicotyledons</taxon>
        <taxon>Gunneridae</taxon>
        <taxon>Pentapetalae</taxon>
        <taxon>rosids</taxon>
        <taxon>fabids</taxon>
        <taxon>Fabales</taxon>
        <taxon>Fabaceae</taxon>
        <taxon>Papilionoideae</taxon>
        <taxon>50 kb inversion clade</taxon>
        <taxon>NPAAA clade</taxon>
        <taxon>indigoferoid/millettioid clade</taxon>
        <taxon>Phaseoleae</taxon>
        <taxon>Canavalia</taxon>
    </lineage>
</organism>
<keyword evidence="2" id="KW-0812">Transmembrane</keyword>
<dbReference type="PANTHER" id="PTHR31731">
    <property type="match status" value="1"/>
</dbReference>
<dbReference type="CDD" id="cd01958">
    <property type="entry name" value="HPS_like"/>
    <property type="match status" value="1"/>
</dbReference>
<gene>
    <name evidence="4" type="ORF">VNO77_25368</name>
</gene>
<keyword evidence="2" id="KW-1133">Transmembrane helix</keyword>
<dbReference type="InterPro" id="IPR016140">
    <property type="entry name" value="Bifunc_inhib/LTP/seed_store"/>
</dbReference>
<comment type="similarity">
    <text evidence="1">Belongs to the plant LTP family. PEARLI1 subfamily.</text>
</comment>
<evidence type="ECO:0000256" key="2">
    <source>
        <dbReference type="SAM" id="Phobius"/>
    </source>
</evidence>
<dbReference type="Pfam" id="PF14547">
    <property type="entry name" value="Hydrophob_seed"/>
    <property type="match status" value="1"/>
</dbReference>
<comment type="caution">
    <text evidence="4">The sequence shown here is derived from an EMBL/GenBank/DDBJ whole genome shotgun (WGS) entry which is preliminary data.</text>
</comment>
<evidence type="ECO:0000313" key="4">
    <source>
        <dbReference type="EMBL" id="KAK7331151.1"/>
    </source>
</evidence>
<protein>
    <recommendedName>
        <fullName evidence="3">Bifunctional inhibitor/plant lipid transfer protein/seed storage helical domain-containing protein</fullName>
    </recommendedName>
</protein>
<dbReference type="SUPFAM" id="SSF47699">
    <property type="entry name" value="Bifunctional inhibitor/lipid-transfer protein/seed storage 2S albumin"/>
    <property type="match status" value="1"/>
</dbReference>
<dbReference type="InterPro" id="IPR051636">
    <property type="entry name" value="Plant_LTP/defense-related"/>
</dbReference>
<reference evidence="4 5" key="1">
    <citation type="submission" date="2024-01" db="EMBL/GenBank/DDBJ databases">
        <title>The genomes of 5 underutilized Papilionoideae crops provide insights into root nodulation and disease resistanc.</title>
        <authorList>
            <person name="Jiang F."/>
        </authorList>
    </citation>
    <scope>NUCLEOTIDE SEQUENCE [LARGE SCALE GENOMIC DNA]</scope>
    <source>
        <strain evidence="4">LVBAO_FW01</strain>
        <tissue evidence="4">Leaves</tissue>
    </source>
</reference>
<accession>A0AAN9L9B9</accession>
<name>A0AAN9L9B9_CANGL</name>
<dbReference type="EMBL" id="JAYMYQ010000005">
    <property type="protein sequence ID" value="KAK7331151.1"/>
    <property type="molecule type" value="Genomic_DNA"/>
</dbReference>